<proteinExistence type="predicted"/>
<comment type="caution">
    <text evidence="1">The sequence shown here is derived from an EMBL/GenBank/DDBJ whole genome shotgun (WGS) entry which is preliminary data.</text>
</comment>
<keyword evidence="2" id="KW-1185">Reference proteome</keyword>
<gene>
    <name evidence="1" type="ORF">QBC32DRAFT_178871</name>
</gene>
<feature type="non-terminal residue" evidence="1">
    <location>
        <position position="50"/>
    </location>
</feature>
<dbReference type="Proteomes" id="UP001303222">
    <property type="component" value="Unassembled WGS sequence"/>
</dbReference>
<dbReference type="EMBL" id="MU859860">
    <property type="protein sequence ID" value="KAK3946504.1"/>
    <property type="molecule type" value="Genomic_DNA"/>
</dbReference>
<accession>A0AAN6SAI0</accession>
<evidence type="ECO:0000313" key="2">
    <source>
        <dbReference type="Proteomes" id="UP001303222"/>
    </source>
</evidence>
<dbReference type="AlphaFoldDB" id="A0AAN6SAI0"/>
<evidence type="ECO:0000313" key="1">
    <source>
        <dbReference type="EMBL" id="KAK3946504.1"/>
    </source>
</evidence>
<reference evidence="1" key="2">
    <citation type="submission" date="2023-06" db="EMBL/GenBank/DDBJ databases">
        <authorList>
            <consortium name="Lawrence Berkeley National Laboratory"/>
            <person name="Mondo S.J."/>
            <person name="Hensen N."/>
            <person name="Bonometti L."/>
            <person name="Westerberg I."/>
            <person name="Brannstrom I.O."/>
            <person name="Guillou S."/>
            <person name="Cros-Aarteil S."/>
            <person name="Calhoun S."/>
            <person name="Haridas S."/>
            <person name="Kuo A."/>
            <person name="Pangilinan J."/>
            <person name="Riley R."/>
            <person name="Labutti K."/>
            <person name="Andreopoulos B."/>
            <person name="Lipzen A."/>
            <person name="Chen C."/>
            <person name="Yanf M."/>
            <person name="Daum C."/>
            <person name="Ng V."/>
            <person name="Clum A."/>
            <person name="Steindorff A."/>
            <person name="Ohm R."/>
            <person name="Martin F."/>
            <person name="Silar P."/>
            <person name="Natvig D."/>
            <person name="Lalanne C."/>
            <person name="Gautier V."/>
            <person name="Ament-Velasquez S.L."/>
            <person name="Kruys A."/>
            <person name="Hutchinson M.I."/>
            <person name="Powell A.J."/>
            <person name="Barry K."/>
            <person name="Miller A.N."/>
            <person name="Grigoriev I.V."/>
            <person name="Debuchy R."/>
            <person name="Gladieux P."/>
            <person name="Thoren M.H."/>
            <person name="Johannesson H."/>
        </authorList>
    </citation>
    <scope>NUCLEOTIDE SEQUENCE</scope>
    <source>
        <strain evidence="1">CBS 626.80</strain>
    </source>
</reference>
<reference evidence="1" key="1">
    <citation type="journal article" date="2023" name="Mol. Phylogenet. Evol.">
        <title>Genome-scale phylogeny and comparative genomics of the fungal order Sordariales.</title>
        <authorList>
            <person name="Hensen N."/>
            <person name="Bonometti L."/>
            <person name="Westerberg I."/>
            <person name="Brannstrom I.O."/>
            <person name="Guillou S."/>
            <person name="Cros-Aarteil S."/>
            <person name="Calhoun S."/>
            <person name="Haridas S."/>
            <person name="Kuo A."/>
            <person name="Mondo S."/>
            <person name="Pangilinan J."/>
            <person name="Riley R."/>
            <person name="LaButti K."/>
            <person name="Andreopoulos B."/>
            <person name="Lipzen A."/>
            <person name="Chen C."/>
            <person name="Yan M."/>
            <person name="Daum C."/>
            <person name="Ng V."/>
            <person name="Clum A."/>
            <person name="Steindorff A."/>
            <person name="Ohm R.A."/>
            <person name="Martin F."/>
            <person name="Silar P."/>
            <person name="Natvig D.O."/>
            <person name="Lalanne C."/>
            <person name="Gautier V."/>
            <person name="Ament-Velasquez S.L."/>
            <person name="Kruys A."/>
            <person name="Hutchinson M.I."/>
            <person name="Powell A.J."/>
            <person name="Barry K."/>
            <person name="Miller A.N."/>
            <person name="Grigoriev I.V."/>
            <person name="Debuchy R."/>
            <person name="Gladieux P."/>
            <person name="Hiltunen Thoren M."/>
            <person name="Johannesson H."/>
        </authorList>
    </citation>
    <scope>NUCLEOTIDE SEQUENCE</scope>
    <source>
        <strain evidence="1">CBS 626.80</strain>
    </source>
</reference>
<organism evidence="1 2">
    <name type="scientific">Pseudoneurospora amorphoporcata</name>
    <dbReference type="NCBI Taxonomy" id="241081"/>
    <lineage>
        <taxon>Eukaryota</taxon>
        <taxon>Fungi</taxon>
        <taxon>Dikarya</taxon>
        <taxon>Ascomycota</taxon>
        <taxon>Pezizomycotina</taxon>
        <taxon>Sordariomycetes</taxon>
        <taxon>Sordariomycetidae</taxon>
        <taxon>Sordariales</taxon>
        <taxon>Sordariaceae</taxon>
        <taxon>Pseudoneurospora</taxon>
    </lineage>
</organism>
<protein>
    <submittedName>
        <fullName evidence="1">Uncharacterized protein</fullName>
    </submittedName>
</protein>
<name>A0AAN6SAI0_9PEZI</name>
<sequence length="50" mass="5851">YQGLRRSSFDSILSFLTQYELARRRIADSGITLDPTVEVLNLFNIVKRNY</sequence>
<feature type="non-terminal residue" evidence="1">
    <location>
        <position position="1"/>
    </location>
</feature>